<dbReference type="InterPro" id="IPR050432">
    <property type="entry name" value="FAD-linked_Oxidoreductases_BP"/>
</dbReference>
<dbReference type="Pfam" id="PF08031">
    <property type="entry name" value="BBE"/>
    <property type="match status" value="1"/>
</dbReference>
<dbReference type="AlphaFoldDB" id="A0AA39GH74"/>
<reference evidence="5" key="1">
    <citation type="submission" date="2022-10" db="EMBL/GenBank/DDBJ databases">
        <title>Determination and structural analysis of whole genome sequence of Sarocladium strictum F4-1.</title>
        <authorList>
            <person name="Hu L."/>
            <person name="Jiang Y."/>
        </authorList>
    </citation>
    <scope>NUCLEOTIDE SEQUENCE</scope>
    <source>
        <strain evidence="5">F4-1</strain>
    </source>
</reference>
<feature type="chain" id="PRO_5041298346" description="FAD-binding PCMH-type domain-containing protein" evidence="3">
    <location>
        <begin position="24"/>
        <end position="653"/>
    </location>
</feature>
<feature type="signal peptide" evidence="3">
    <location>
        <begin position="1"/>
        <end position="23"/>
    </location>
</feature>
<dbReference type="InterPro" id="IPR012951">
    <property type="entry name" value="BBE"/>
</dbReference>
<protein>
    <recommendedName>
        <fullName evidence="4">FAD-binding PCMH-type domain-containing protein</fullName>
    </recommendedName>
</protein>
<name>A0AA39GH74_SARSR</name>
<dbReference type="InterPro" id="IPR016166">
    <property type="entry name" value="FAD-bd_PCMH"/>
</dbReference>
<dbReference type="Pfam" id="PF01565">
    <property type="entry name" value="FAD_binding_4"/>
    <property type="match status" value="1"/>
</dbReference>
<keyword evidence="3" id="KW-0732">Signal</keyword>
<accession>A0AA39GH74</accession>
<dbReference type="Proteomes" id="UP001175261">
    <property type="component" value="Unassembled WGS sequence"/>
</dbReference>
<dbReference type="SUPFAM" id="SSF56176">
    <property type="entry name" value="FAD-binding/transporter-associated domain-like"/>
    <property type="match status" value="1"/>
</dbReference>
<dbReference type="InterPro" id="IPR006094">
    <property type="entry name" value="Oxid_FAD_bind_N"/>
</dbReference>
<keyword evidence="6" id="KW-1185">Reference proteome</keyword>
<sequence>MLFTTAPLYLVLAAAAAVRGADSIDAAEQLPADSSNSSALLFHAETVQLTNSSLQAAVDGNQLNASDAALFDFSGGNLTDPAKRSLRCRSSACKTGPGDTWWPSTFIWDIFDLLLGGALVKPPPIGAVCFKDPFGVYNAAACSHVIDQWTNSTLHVNDPTSIMAPLMEGLTCKPELGPNGQCTIGGYPVYVVNAKCVYHIQLAVNLARNLNIRLVVKNTGHDFGGKSVGAGALSIRTHLLKDIKYYAKYRDSHYQGPAFKVGAGVQASEIYAAANAQGLDVVGGEGQTVGVAGGYILGGGHSPLSSLYGMAVDQVIAMELVTPSGQFVTASRDSNPDLFWGLCGGGGSTYGVVTSVLLKAYPKLSKYSTAAFSFQTNETFSKDDFYSAVSIYMQGAPSHTDKGEYHYWFILPLGGDSFMFLMQAWFAPGVGKAELQTRVEPVLDQMRAVGVDIEATYAEYNTFYSMWQATFPLETVGSDNALTSGRLLPRENFLDGTKWNETFSVIRWTSETVGSLVFGFTIRGSPANGVYPDNSVNPAWRNVAMHAMTGIQWDEDATPAVRSAKAHYLSYDIMGKWRATCPNAGSYMSEGDPNEPNWQQSFFGSKYSQLYQLKQKWDPTGLFYANRAVGSEDWYIEGQDPNLAYQNGRLCKA</sequence>
<dbReference type="PANTHER" id="PTHR13878">
    <property type="entry name" value="GULONOLACTONE OXIDASE"/>
    <property type="match status" value="1"/>
</dbReference>
<evidence type="ECO:0000313" key="5">
    <source>
        <dbReference type="EMBL" id="KAK0387111.1"/>
    </source>
</evidence>
<evidence type="ECO:0000313" key="6">
    <source>
        <dbReference type="Proteomes" id="UP001175261"/>
    </source>
</evidence>
<dbReference type="EMBL" id="JAPDFR010000004">
    <property type="protein sequence ID" value="KAK0387111.1"/>
    <property type="molecule type" value="Genomic_DNA"/>
</dbReference>
<feature type="domain" description="FAD-binding PCMH-type" evidence="4">
    <location>
        <begin position="184"/>
        <end position="363"/>
    </location>
</feature>
<dbReference type="InterPro" id="IPR036318">
    <property type="entry name" value="FAD-bd_PCMH-like_sf"/>
</dbReference>
<comment type="similarity">
    <text evidence="1">Belongs to the oxygen-dependent FAD-linked oxidoreductase family.</text>
</comment>
<organism evidence="5 6">
    <name type="scientific">Sarocladium strictum</name>
    <name type="common">Black bundle disease fungus</name>
    <name type="synonym">Acremonium strictum</name>
    <dbReference type="NCBI Taxonomy" id="5046"/>
    <lineage>
        <taxon>Eukaryota</taxon>
        <taxon>Fungi</taxon>
        <taxon>Dikarya</taxon>
        <taxon>Ascomycota</taxon>
        <taxon>Pezizomycotina</taxon>
        <taxon>Sordariomycetes</taxon>
        <taxon>Hypocreomycetidae</taxon>
        <taxon>Hypocreales</taxon>
        <taxon>Sarocladiaceae</taxon>
        <taxon>Sarocladium</taxon>
    </lineage>
</organism>
<evidence type="ECO:0000256" key="3">
    <source>
        <dbReference type="SAM" id="SignalP"/>
    </source>
</evidence>
<proteinExistence type="inferred from homology"/>
<evidence type="ECO:0000256" key="2">
    <source>
        <dbReference type="ARBA" id="ARBA00023002"/>
    </source>
</evidence>
<dbReference type="InterPro" id="IPR016169">
    <property type="entry name" value="FAD-bd_PCMH_sub2"/>
</dbReference>
<gene>
    <name evidence="5" type="ORF">NLU13_5424</name>
</gene>
<dbReference type="Gene3D" id="3.30.465.10">
    <property type="match status" value="2"/>
</dbReference>
<dbReference type="PROSITE" id="PS51387">
    <property type="entry name" value="FAD_PCMH"/>
    <property type="match status" value="1"/>
</dbReference>
<comment type="caution">
    <text evidence="5">The sequence shown here is derived from an EMBL/GenBank/DDBJ whole genome shotgun (WGS) entry which is preliminary data.</text>
</comment>
<dbReference type="PANTHER" id="PTHR13878:SF91">
    <property type="entry name" value="FAD BINDING DOMAIN PROTEIN (AFU_ORTHOLOGUE AFUA_6G12070)-RELATED"/>
    <property type="match status" value="1"/>
</dbReference>
<keyword evidence="2" id="KW-0560">Oxidoreductase</keyword>
<dbReference type="GO" id="GO:0071949">
    <property type="term" value="F:FAD binding"/>
    <property type="evidence" value="ECO:0007669"/>
    <property type="project" value="InterPro"/>
</dbReference>
<evidence type="ECO:0000256" key="1">
    <source>
        <dbReference type="ARBA" id="ARBA00005466"/>
    </source>
</evidence>
<dbReference type="GO" id="GO:0016491">
    <property type="term" value="F:oxidoreductase activity"/>
    <property type="evidence" value="ECO:0007669"/>
    <property type="project" value="UniProtKB-KW"/>
</dbReference>
<evidence type="ECO:0000259" key="4">
    <source>
        <dbReference type="PROSITE" id="PS51387"/>
    </source>
</evidence>